<dbReference type="PANTHER" id="PTHR22883:SF488">
    <property type="entry name" value="PALMITOYLTRANSFERASE"/>
    <property type="match status" value="1"/>
</dbReference>
<evidence type="ECO:0000256" key="3">
    <source>
        <dbReference type="ARBA" id="ARBA00022692"/>
    </source>
</evidence>
<evidence type="ECO:0000256" key="4">
    <source>
        <dbReference type="ARBA" id="ARBA00022989"/>
    </source>
</evidence>
<comment type="domain">
    <text evidence="7">The DHHC domain is required for palmitoyltransferase activity.</text>
</comment>
<dbReference type="AlphaFoldDB" id="A0A7S3ELD8"/>
<feature type="transmembrane region" description="Helical" evidence="7">
    <location>
        <begin position="197"/>
        <end position="221"/>
    </location>
</feature>
<comment type="similarity">
    <text evidence="7">Belongs to the DHHC palmitoyltransferase family.</text>
</comment>
<sequence length="389" mass="43043">MAVERKQIFRFLRAVILPIFFGGFMALVFEPERYDAERVKGKNRIFFCGRTLAGADWWRNLYTLLLIISVSVLYAVFGGGWTTGNNPGLGIFLLVVTKVLVTMTISAWILAALSDPGIIPRSNTPPEDLPQDLPPGHVALKEVVINSVTVGLIYCGTCQIWRPPRSSHCRICDNCVEVFDHHCTWLGNCIGSRNYGWFYLFVLYTDLLAAFTLWGSILFLVGFSNETAAERGVSGVEGLNIILSETPASVVLVCAIICFIALLAFVPLLILHTRLIYANKTTKEHITKKSWENGKPYEEEEGCKHCGSVLCSERKESMVWKSYNPAAGDPESGKESDGVSDENGLVNDQAVVEVVVHGKNIVEEIPELARLPSNPQTLKVEPVRDQPPG</sequence>
<dbReference type="InterPro" id="IPR039859">
    <property type="entry name" value="PFA4/ZDH16/20/ERF2-like"/>
</dbReference>
<keyword evidence="3 7" id="KW-0812">Transmembrane</keyword>
<dbReference type="EMBL" id="HBHW01038998">
    <property type="protein sequence ID" value="CAE0061867.1"/>
    <property type="molecule type" value="Transcribed_RNA"/>
</dbReference>
<evidence type="ECO:0000256" key="7">
    <source>
        <dbReference type="RuleBase" id="RU079119"/>
    </source>
</evidence>
<feature type="region of interest" description="Disordered" evidence="8">
    <location>
        <begin position="323"/>
        <end position="342"/>
    </location>
</feature>
<dbReference type="Pfam" id="PF01529">
    <property type="entry name" value="DHHC"/>
    <property type="match status" value="1"/>
</dbReference>
<evidence type="ECO:0000256" key="1">
    <source>
        <dbReference type="ARBA" id="ARBA00004141"/>
    </source>
</evidence>
<keyword evidence="2 7" id="KW-0808">Transferase</keyword>
<dbReference type="GO" id="GO:0016020">
    <property type="term" value="C:membrane"/>
    <property type="evidence" value="ECO:0007669"/>
    <property type="project" value="UniProtKB-SubCell"/>
</dbReference>
<feature type="transmembrane region" description="Helical" evidence="7">
    <location>
        <begin position="248"/>
        <end position="271"/>
    </location>
</feature>
<feature type="transmembrane region" description="Helical" evidence="7">
    <location>
        <begin position="12"/>
        <end position="29"/>
    </location>
</feature>
<dbReference type="GO" id="GO:0019706">
    <property type="term" value="F:protein-cysteine S-palmitoyltransferase activity"/>
    <property type="evidence" value="ECO:0007669"/>
    <property type="project" value="UniProtKB-EC"/>
</dbReference>
<name>A0A7S3ELD8_9RHOD</name>
<dbReference type="GO" id="GO:0005783">
    <property type="term" value="C:endoplasmic reticulum"/>
    <property type="evidence" value="ECO:0007669"/>
    <property type="project" value="TreeGrafter"/>
</dbReference>
<accession>A0A7S3ELD8</accession>
<dbReference type="GO" id="GO:0005794">
    <property type="term" value="C:Golgi apparatus"/>
    <property type="evidence" value="ECO:0007669"/>
    <property type="project" value="TreeGrafter"/>
</dbReference>
<keyword evidence="5 7" id="KW-0472">Membrane</keyword>
<keyword evidence="6 7" id="KW-0012">Acyltransferase</keyword>
<evidence type="ECO:0000256" key="6">
    <source>
        <dbReference type="ARBA" id="ARBA00023315"/>
    </source>
</evidence>
<evidence type="ECO:0000313" key="10">
    <source>
        <dbReference type="EMBL" id="CAE0061867.1"/>
    </source>
</evidence>
<dbReference type="EC" id="2.3.1.225" evidence="7"/>
<feature type="transmembrane region" description="Helical" evidence="7">
    <location>
        <begin position="57"/>
        <end position="77"/>
    </location>
</feature>
<reference evidence="10" key="1">
    <citation type="submission" date="2021-01" db="EMBL/GenBank/DDBJ databases">
        <authorList>
            <person name="Corre E."/>
            <person name="Pelletier E."/>
            <person name="Niang G."/>
            <person name="Scheremetjew M."/>
            <person name="Finn R."/>
            <person name="Kale V."/>
            <person name="Holt S."/>
            <person name="Cochrane G."/>
            <person name="Meng A."/>
            <person name="Brown T."/>
            <person name="Cohen L."/>
        </authorList>
    </citation>
    <scope>NUCLEOTIDE SEQUENCE</scope>
    <source>
        <strain evidence="10">CCMP 769</strain>
    </source>
</reference>
<gene>
    <name evidence="10" type="ORF">RMAR00112_LOCUS29936</name>
</gene>
<evidence type="ECO:0000256" key="2">
    <source>
        <dbReference type="ARBA" id="ARBA00022679"/>
    </source>
</evidence>
<proteinExistence type="inferred from homology"/>
<protein>
    <recommendedName>
        <fullName evidence="7">Palmitoyltransferase</fullName>
        <ecNumber evidence="7">2.3.1.225</ecNumber>
    </recommendedName>
</protein>
<evidence type="ECO:0000259" key="9">
    <source>
        <dbReference type="Pfam" id="PF01529"/>
    </source>
</evidence>
<dbReference type="GO" id="GO:0006612">
    <property type="term" value="P:protein targeting to membrane"/>
    <property type="evidence" value="ECO:0007669"/>
    <property type="project" value="TreeGrafter"/>
</dbReference>
<feature type="transmembrane region" description="Helical" evidence="7">
    <location>
        <begin position="89"/>
        <end position="111"/>
    </location>
</feature>
<comment type="subcellular location">
    <subcellularLocation>
        <location evidence="1">Membrane</location>
        <topology evidence="1">Multi-pass membrane protein</topology>
    </subcellularLocation>
</comment>
<dbReference type="PROSITE" id="PS50216">
    <property type="entry name" value="DHHC"/>
    <property type="match status" value="1"/>
</dbReference>
<evidence type="ECO:0000256" key="8">
    <source>
        <dbReference type="SAM" id="MobiDB-lite"/>
    </source>
</evidence>
<dbReference type="InterPro" id="IPR001594">
    <property type="entry name" value="Palmitoyltrfase_DHHC"/>
</dbReference>
<dbReference type="PANTHER" id="PTHR22883">
    <property type="entry name" value="ZINC FINGER DHHC DOMAIN CONTAINING PROTEIN"/>
    <property type="match status" value="1"/>
</dbReference>
<comment type="catalytic activity">
    <reaction evidence="7">
        <text>L-cysteinyl-[protein] + hexadecanoyl-CoA = S-hexadecanoyl-L-cysteinyl-[protein] + CoA</text>
        <dbReference type="Rhea" id="RHEA:36683"/>
        <dbReference type="Rhea" id="RHEA-COMP:10131"/>
        <dbReference type="Rhea" id="RHEA-COMP:11032"/>
        <dbReference type="ChEBI" id="CHEBI:29950"/>
        <dbReference type="ChEBI" id="CHEBI:57287"/>
        <dbReference type="ChEBI" id="CHEBI:57379"/>
        <dbReference type="ChEBI" id="CHEBI:74151"/>
        <dbReference type="EC" id="2.3.1.225"/>
    </reaction>
</comment>
<keyword evidence="4 7" id="KW-1133">Transmembrane helix</keyword>
<organism evidence="10">
    <name type="scientific">Rhodosorus marinus</name>
    <dbReference type="NCBI Taxonomy" id="101924"/>
    <lineage>
        <taxon>Eukaryota</taxon>
        <taxon>Rhodophyta</taxon>
        <taxon>Stylonematophyceae</taxon>
        <taxon>Stylonematales</taxon>
        <taxon>Stylonemataceae</taxon>
        <taxon>Rhodosorus</taxon>
    </lineage>
</organism>
<evidence type="ECO:0000256" key="5">
    <source>
        <dbReference type="ARBA" id="ARBA00023136"/>
    </source>
</evidence>
<feature type="domain" description="Palmitoyltransferase DHHC" evidence="9">
    <location>
        <begin position="154"/>
        <end position="288"/>
    </location>
</feature>
<feature type="region of interest" description="Disordered" evidence="8">
    <location>
        <begin position="369"/>
        <end position="389"/>
    </location>
</feature>